<comment type="catalytic activity">
    <reaction evidence="21">
        <text>L-lysyl-glycine(out) = L-lysyl-glycine(in)</text>
        <dbReference type="Rhea" id="RHEA:79407"/>
        <dbReference type="ChEBI" id="CHEBI:191202"/>
    </reaction>
</comment>
<name>A0A1I6QMU7_9BACL</name>
<feature type="transmembrane region" description="Helical" evidence="26">
    <location>
        <begin position="230"/>
        <end position="255"/>
    </location>
</feature>
<comment type="catalytic activity">
    <reaction evidence="20">
        <text>L-alanyl-L-lysine(out) = L-alanyl-L-lysine(in)</text>
        <dbReference type="Rhea" id="RHEA:79415"/>
        <dbReference type="ChEBI" id="CHEBI:192470"/>
    </reaction>
</comment>
<evidence type="ECO:0000313" key="29">
    <source>
        <dbReference type="Proteomes" id="UP000198660"/>
    </source>
</evidence>
<evidence type="ECO:0000256" key="8">
    <source>
        <dbReference type="ARBA" id="ARBA00023228"/>
    </source>
</evidence>
<dbReference type="InterPro" id="IPR011701">
    <property type="entry name" value="MFS"/>
</dbReference>
<comment type="catalytic activity">
    <reaction evidence="12">
        <text>L-alpha-aminoacyl-L-histidine(out) = L-alpha-aminoacyl-L-histidine(in)</text>
        <dbReference type="Rhea" id="RHEA:79375"/>
        <dbReference type="ChEBI" id="CHEBI:229967"/>
    </reaction>
</comment>
<evidence type="ECO:0000256" key="10">
    <source>
        <dbReference type="ARBA" id="ARBA00044878"/>
    </source>
</evidence>
<dbReference type="PANTHER" id="PTHR23512:SF3">
    <property type="entry name" value="MAJOR FACILITATOR SUPERFAMILY DOMAIN-CONTAINING PROTEIN 1"/>
    <property type="match status" value="1"/>
</dbReference>
<dbReference type="OrthoDB" id="9773404at2"/>
<feature type="transmembrane region" description="Helical" evidence="26">
    <location>
        <begin position="137"/>
        <end position="160"/>
    </location>
</feature>
<comment type="subcellular location">
    <subcellularLocation>
        <location evidence="2">Cell membrane</location>
        <topology evidence="2">Multi-pass membrane protein</topology>
    </subcellularLocation>
    <subcellularLocation>
        <location evidence="1">Lysosome membrane</location>
        <topology evidence="1">Multi-pass membrane protein</topology>
    </subcellularLocation>
</comment>
<evidence type="ECO:0000256" key="18">
    <source>
        <dbReference type="ARBA" id="ARBA00044903"/>
    </source>
</evidence>
<evidence type="ECO:0000256" key="11">
    <source>
        <dbReference type="ARBA" id="ARBA00044881"/>
    </source>
</evidence>
<comment type="catalytic activity">
    <reaction evidence="18">
        <text>L-arginyl-glycine(out) = L-arginyl-glycine(in)</text>
        <dbReference type="Rhea" id="RHEA:79391"/>
        <dbReference type="ChEBI" id="CHEBI:229955"/>
    </reaction>
</comment>
<evidence type="ECO:0000256" key="3">
    <source>
        <dbReference type="ARBA" id="ARBA00008335"/>
    </source>
</evidence>
<evidence type="ECO:0000313" key="28">
    <source>
        <dbReference type="EMBL" id="SFS53662.1"/>
    </source>
</evidence>
<evidence type="ECO:0000256" key="25">
    <source>
        <dbReference type="ARBA" id="ARBA00046376"/>
    </source>
</evidence>
<comment type="catalytic activity">
    <reaction evidence="16">
        <text>L-arginyl-L-alpha-amino acid(out) = L-arginyl-L-alpha-amino acid(in)</text>
        <dbReference type="Rhea" id="RHEA:79371"/>
        <dbReference type="ChEBI" id="CHEBI:84315"/>
    </reaction>
</comment>
<evidence type="ECO:0000256" key="6">
    <source>
        <dbReference type="ARBA" id="ARBA00022989"/>
    </source>
</evidence>
<comment type="catalytic activity">
    <reaction evidence="9">
        <text>L-lysyl-L-alanine(out) = L-lysyl-L-alanine(in)</text>
        <dbReference type="Rhea" id="RHEA:79399"/>
        <dbReference type="ChEBI" id="CHEBI:229954"/>
    </reaction>
</comment>
<evidence type="ECO:0000256" key="5">
    <source>
        <dbReference type="ARBA" id="ARBA00022692"/>
    </source>
</evidence>
<proteinExistence type="inferred from homology"/>
<keyword evidence="6 26" id="KW-1133">Transmembrane helix</keyword>
<evidence type="ECO:0000256" key="1">
    <source>
        <dbReference type="ARBA" id="ARBA00004155"/>
    </source>
</evidence>
<comment type="catalytic activity">
    <reaction evidence="19">
        <text>L-histidyl-L-alpha-amino acid(out) = L-histidyl-L-alpha-amino acid(in)</text>
        <dbReference type="Rhea" id="RHEA:79379"/>
        <dbReference type="ChEBI" id="CHEBI:229964"/>
    </reaction>
</comment>
<evidence type="ECO:0000259" key="27">
    <source>
        <dbReference type="PROSITE" id="PS50850"/>
    </source>
</evidence>
<comment type="catalytic activity">
    <reaction evidence="14">
        <text>L-alpha-aminoacyl-L-lysine(out) = L-alpha-aminoacyl-L-lysine(in)</text>
        <dbReference type="Rhea" id="RHEA:79383"/>
        <dbReference type="ChEBI" id="CHEBI:229966"/>
    </reaction>
</comment>
<dbReference type="PROSITE" id="PS50850">
    <property type="entry name" value="MFS"/>
    <property type="match status" value="1"/>
</dbReference>
<feature type="transmembrane region" description="Helical" evidence="26">
    <location>
        <begin position="77"/>
        <end position="97"/>
    </location>
</feature>
<evidence type="ECO:0000256" key="24">
    <source>
        <dbReference type="ARBA" id="ARBA00045709"/>
    </source>
</evidence>
<keyword evidence="5 26" id="KW-0812">Transmembrane</keyword>
<evidence type="ECO:0000256" key="13">
    <source>
        <dbReference type="ARBA" id="ARBA00044891"/>
    </source>
</evidence>
<feature type="transmembrane region" description="Helical" evidence="26">
    <location>
        <begin position="103"/>
        <end position="125"/>
    </location>
</feature>
<dbReference type="EMBL" id="FPAA01000003">
    <property type="protein sequence ID" value="SFS53662.1"/>
    <property type="molecule type" value="Genomic_DNA"/>
</dbReference>
<feature type="transmembrane region" description="Helical" evidence="26">
    <location>
        <begin position="300"/>
        <end position="319"/>
    </location>
</feature>
<evidence type="ECO:0000256" key="16">
    <source>
        <dbReference type="ARBA" id="ARBA00044899"/>
    </source>
</evidence>
<reference evidence="29" key="1">
    <citation type="submission" date="2016-10" db="EMBL/GenBank/DDBJ databases">
        <authorList>
            <person name="Varghese N."/>
            <person name="Submissions S."/>
        </authorList>
    </citation>
    <scope>NUCLEOTIDE SEQUENCE [LARGE SCALE GENOMIC DNA]</scope>
    <source>
        <strain evidence="29">DSM 45789</strain>
    </source>
</reference>
<comment type="catalytic activity">
    <reaction evidence="11">
        <text>L-alpha-aminoacyl-L-arginine(out) = L-alpha-aminoacyl-L-arginine(in)</text>
        <dbReference type="Rhea" id="RHEA:79367"/>
        <dbReference type="ChEBI" id="CHEBI:229968"/>
    </reaction>
</comment>
<dbReference type="Pfam" id="PF07690">
    <property type="entry name" value="MFS_1"/>
    <property type="match status" value="2"/>
</dbReference>
<gene>
    <name evidence="28" type="ORF">SAMN05444972_103250</name>
</gene>
<comment type="similarity">
    <text evidence="3">Belongs to the major facilitator superfamily.</text>
</comment>
<feature type="domain" description="Major facilitator superfamily (MFS) profile" evidence="27">
    <location>
        <begin position="16"/>
        <end position="426"/>
    </location>
</feature>
<evidence type="ECO:0000256" key="22">
    <source>
        <dbReference type="ARBA" id="ARBA00044985"/>
    </source>
</evidence>
<dbReference type="GO" id="GO:0005886">
    <property type="term" value="C:plasma membrane"/>
    <property type="evidence" value="ECO:0007669"/>
    <property type="project" value="UniProtKB-SubCell"/>
</dbReference>
<feature type="transmembrane region" description="Helical" evidence="26">
    <location>
        <begin position="267"/>
        <end position="288"/>
    </location>
</feature>
<comment type="catalytic activity">
    <reaction evidence="10">
        <text>L-histidyl-glycine(out) = L-histidyl-glycine(in)</text>
        <dbReference type="Rhea" id="RHEA:79395"/>
        <dbReference type="ChEBI" id="CHEBI:229957"/>
    </reaction>
</comment>
<feature type="transmembrane region" description="Helical" evidence="26">
    <location>
        <begin position="357"/>
        <end position="380"/>
    </location>
</feature>
<comment type="subunit">
    <text evidence="25">Homodimer. Interacts with lysosomal protein GLMP (via lumenal domain); the interaction starts while both proteins are still in the endoplasmic reticulum and is required for stabilization of MFSD1 in lysosomes but has no direct effect on its targeting to lysosomes or transporter activity.</text>
</comment>
<accession>A0A1I6QMU7</accession>
<dbReference type="PANTHER" id="PTHR23512">
    <property type="entry name" value="MAJOR FACILITATOR SUPERFAMILY DOMAIN-CONTAINING PROTEIN 1"/>
    <property type="match status" value="1"/>
</dbReference>
<dbReference type="Proteomes" id="UP000198660">
    <property type="component" value="Unassembled WGS sequence"/>
</dbReference>
<evidence type="ECO:0000256" key="2">
    <source>
        <dbReference type="ARBA" id="ARBA00004651"/>
    </source>
</evidence>
<dbReference type="Gene3D" id="1.20.1250.20">
    <property type="entry name" value="MFS general substrate transporter like domains"/>
    <property type="match status" value="2"/>
</dbReference>
<evidence type="ECO:0000256" key="17">
    <source>
        <dbReference type="ARBA" id="ARBA00044900"/>
    </source>
</evidence>
<feature type="transmembrane region" description="Helical" evidence="26">
    <location>
        <begin position="400"/>
        <end position="421"/>
    </location>
</feature>
<comment type="catalytic activity">
    <reaction evidence="15">
        <text>L-aspartyl-L-lysine(out) = L-aspartyl-L-lysine(in)</text>
        <dbReference type="Rhea" id="RHEA:79411"/>
        <dbReference type="ChEBI" id="CHEBI:229953"/>
    </reaction>
</comment>
<dbReference type="InterPro" id="IPR052187">
    <property type="entry name" value="MFSD1"/>
</dbReference>
<evidence type="ECO:0000256" key="15">
    <source>
        <dbReference type="ARBA" id="ARBA00044898"/>
    </source>
</evidence>
<feature type="transmembrane region" description="Helical" evidence="26">
    <location>
        <begin position="325"/>
        <end position="345"/>
    </location>
</feature>
<comment type="catalytic activity">
    <reaction evidence="13">
        <text>L-lysyl-L-alpha-amino acid(out) = L-lysyl-L-alpha-amino acid(in)</text>
        <dbReference type="Rhea" id="RHEA:79387"/>
        <dbReference type="ChEBI" id="CHEBI:229965"/>
    </reaction>
</comment>
<evidence type="ECO:0000256" key="20">
    <source>
        <dbReference type="ARBA" id="ARBA00044919"/>
    </source>
</evidence>
<dbReference type="InterPro" id="IPR036259">
    <property type="entry name" value="MFS_trans_sf"/>
</dbReference>
<evidence type="ECO:0000256" key="12">
    <source>
        <dbReference type="ARBA" id="ARBA00044884"/>
    </source>
</evidence>
<evidence type="ECO:0000256" key="14">
    <source>
        <dbReference type="ARBA" id="ARBA00044893"/>
    </source>
</evidence>
<feature type="transmembrane region" description="Helical" evidence="26">
    <location>
        <begin position="166"/>
        <end position="190"/>
    </location>
</feature>
<evidence type="ECO:0000256" key="9">
    <source>
        <dbReference type="ARBA" id="ARBA00044876"/>
    </source>
</evidence>
<evidence type="ECO:0000256" key="7">
    <source>
        <dbReference type="ARBA" id="ARBA00023136"/>
    </source>
</evidence>
<comment type="function">
    <text evidence="24">Lysosomal dipeptide uniporter that selectively exports lysine, arginine or histidine-containing dipeptides with a net positive charge from the lysosome lumen into the cytosol. Could play a role in a specific type of protein O-glycosylation indirectly regulating macrophages migration and tissue invasion. Also essential for liver homeostasis.</text>
</comment>
<dbReference type="AlphaFoldDB" id="A0A1I6QMU7"/>
<keyword evidence="8" id="KW-0458">Lysosome</keyword>
<evidence type="ECO:0000256" key="21">
    <source>
        <dbReference type="ARBA" id="ARBA00044924"/>
    </source>
</evidence>
<sequence length="435" mass="47142">MHNPGAFNFNRVRWTIFTLLTLSFILGFFHRFAPAAFAEAVRGEFHISAAALGTLASMHFYTYTAMQIPSGILIDRFGARLNVSIGAIIAGLGSILFGLAPSFAIASLGPFIVGLGVSTIFVGIMKSNSLWFRENQYGWISGITMLLGNLGSVLAAQPLAMLLEWFSWRSIFVTAGALSVVLSLLTYLFVRNSPQEAGFQPGSQYIQSQRDLPKKPWIHDLQRVIHNKNIWFTLGAGIGTNSTFYAFAGLWGIPLLRDGFHLSNNHASFYTTLALATYGLASLGIGWFSDKLGVRKPMIILGNLLSFVGWIGLALLPWTPGWSGLFLYLLVGASASQIVITFAVVKEVVSPSISGMSLAFLNAGIFLGVALLQSVFGWIMDISNAGNVIHGATQYVLHDYIGGLLLFAAISFVGILSSLTVTETHCQSLTEEKVL</sequence>
<dbReference type="GO" id="GO:0005765">
    <property type="term" value="C:lysosomal membrane"/>
    <property type="evidence" value="ECO:0007669"/>
    <property type="project" value="UniProtKB-SubCell"/>
</dbReference>
<keyword evidence="4" id="KW-0813">Transport</keyword>
<dbReference type="GO" id="GO:0022857">
    <property type="term" value="F:transmembrane transporter activity"/>
    <property type="evidence" value="ECO:0007669"/>
    <property type="project" value="InterPro"/>
</dbReference>
<dbReference type="SUPFAM" id="SSF103473">
    <property type="entry name" value="MFS general substrate transporter"/>
    <property type="match status" value="1"/>
</dbReference>
<keyword evidence="7 26" id="KW-0472">Membrane</keyword>
<evidence type="ECO:0000256" key="23">
    <source>
        <dbReference type="ARBA" id="ARBA00045018"/>
    </source>
</evidence>
<feature type="transmembrane region" description="Helical" evidence="26">
    <location>
        <begin position="45"/>
        <end position="65"/>
    </location>
</feature>
<evidence type="ECO:0000256" key="4">
    <source>
        <dbReference type="ARBA" id="ARBA00022448"/>
    </source>
</evidence>
<dbReference type="RefSeq" id="WP_091835136.1">
    <property type="nucleotide sequence ID" value="NZ_FPAA01000003.1"/>
</dbReference>
<organism evidence="28 29">
    <name type="scientific">Marininema halotolerans</name>
    <dbReference type="NCBI Taxonomy" id="1155944"/>
    <lineage>
        <taxon>Bacteria</taxon>
        <taxon>Bacillati</taxon>
        <taxon>Bacillota</taxon>
        <taxon>Bacilli</taxon>
        <taxon>Bacillales</taxon>
        <taxon>Thermoactinomycetaceae</taxon>
        <taxon>Marininema</taxon>
    </lineage>
</organism>
<comment type="catalytic activity">
    <reaction evidence="17">
        <text>L-lysyl-L-lysine(out) = L-lysyl-L-lysine(in)</text>
        <dbReference type="Rhea" id="RHEA:79403"/>
        <dbReference type="ChEBI" id="CHEBI:229956"/>
    </reaction>
</comment>
<evidence type="ECO:0000256" key="26">
    <source>
        <dbReference type="SAM" id="Phobius"/>
    </source>
</evidence>
<dbReference type="InterPro" id="IPR020846">
    <property type="entry name" value="MFS_dom"/>
</dbReference>
<keyword evidence="29" id="KW-1185">Reference proteome</keyword>
<evidence type="ECO:0000256" key="19">
    <source>
        <dbReference type="ARBA" id="ARBA00044912"/>
    </source>
</evidence>
<feature type="transmembrane region" description="Helical" evidence="26">
    <location>
        <begin position="12"/>
        <end position="33"/>
    </location>
</feature>
<protein>
    <recommendedName>
        <fullName evidence="22">Lysosomal dipeptide transporter MFSD1</fullName>
    </recommendedName>
    <alternativeName>
        <fullName evidence="23">Major facilitator superfamily domain-containing protein 1</fullName>
    </alternativeName>
</protein>